<keyword evidence="3" id="KW-1185">Reference proteome</keyword>
<evidence type="ECO:0000313" key="2">
    <source>
        <dbReference type="EMBL" id="CAG7731368.1"/>
    </source>
</evidence>
<feature type="non-terminal residue" evidence="2">
    <location>
        <position position="1"/>
    </location>
</feature>
<dbReference type="AlphaFoldDB" id="A0A8J2K836"/>
<protein>
    <submittedName>
        <fullName evidence="2">Uncharacterized protein</fullName>
    </submittedName>
</protein>
<feature type="compositionally biased region" description="Basic and acidic residues" evidence="1">
    <location>
        <begin position="1"/>
        <end position="10"/>
    </location>
</feature>
<reference evidence="2" key="1">
    <citation type="submission" date="2021-06" db="EMBL/GenBank/DDBJ databases">
        <authorList>
            <person name="Hodson N. C."/>
            <person name="Mongue J. A."/>
            <person name="Jaron S. K."/>
        </authorList>
    </citation>
    <scope>NUCLEOTIDE SEQUENCE</scope>
</reference>
<feature type="compositionally biased region" description="Low complexity" evidence="1">
    <location>
        <begin position="11"/>
        <end position="21"/>
    </location>
</feature>
<accession>A0A8J2K836</accession>
<comment type="caution">
    <text evidence="2">The sequence shown here is derived from an EMBL/GenBank/DDBJ whole genome shotgun (WGS) entry which is preliminary data.</text>
</comment>
<organism evidence="2 3">
    <name type="scientific">Allacma fusca</name>
    <dbReference type="NCBI Taxonomy" id="39272"/>
    <lineage>
        <taxon>Eukaryota</taxon>
        <taxon>Metazoa</taxon>
        <taxon>Ecdysozoa</taxon>
        <taxon>Arthropoda</taxon>
        <taxon>Hexapoda</taxon>
        <taxon>Collembola</taxon>
        <taxon>Symphypleona</taxon>
        <taxon>Sminthuridae</taxon>
        <taxon>Allacma</taxon>
    </lineage>
</organism>
<gene>
    <name evidence="2" type="ORF">AFUS01_LOCUS19963</name>
</gene>
<name>A0A8J2K836_9HEXA</name>
<feature type="region of interest" description="Disordered" evidence="1">
    <location>
        <begin position="1"/>
        <end position="21"/>
    </location>
</feature>
<dbReference type="EMBL" id="CAJVCH010211055">
    <property type="protein sequence ID" value="CAG7731368.1"/>
    <property type="molecule type" value="Genomic_DNA"/>
</dbReference>
<dbReference type="Proteomes" id="UP000708208">
    <property type="component" value="Unassembled WGS sequence"/>
</dbReference>
<proteinExistence type="predicted"/>
<sequence length="63" mass="7049">IQGTKCERRSQQGSSSSASSSCELMRFVFLRTAKNMRTMMAATVWNNISGRVMTIVKSFPKSK</sequence>
<evidence type="ECO:0000313" key="3">
    <source>
        <dbReference type="Proteomes" id="UP000708208"/>
    </source>
</evidence>
<evidence type="ECO:0000256" key="1">
    <source>
        <dbReference type="SAM" id="MobiDB-lite"/>
    </source>
</evidence>